<protein>
    <submittedName>
        <fullName evidence="2">Uncharacterized protein</fullName>
    </submittedName>
</protein>
<keyword evidence="3" id="KW-1185">Reference proteome</keyword>
<organism evidence="2 3">
    <name type="scientific">Patellaria atrata CBS 101060</name>
    <dbReference type="NCBI Taxonomy" id="1346257"/>
    <lineage>
        <taxon>Eukaryota</taxon>
        <taxon>Fungi</taxon>
        <taxon>Dikarya</taxon>
        <taxon>Ascomycota</taxon>
        <taxon>Pezizomycotina</taxon>
        <taxon>Dothideomycetes</taxon>
        <taxon>Dothideomycetes incertae sedis</taxon>
        <taxon>Patellariales</taxon>
        <taxon>Patellariaceae</taxon>
        <taxon>Patellaria</taxon>
    </lineage>
</organism>
<feature type="region of interest" description="Disordered" evidence="1">
    <location>
        <begin position="136"/>
        <end position="165"/>
    </location>
</feature>
<name>A0A9P4VUZ0_9PEZI</name>
<accession>A0A9P4VUZ0</accession>
<comment type="caution">
    <text evidence="2">The sequence shown here is derived from an EMBL/GenBank/DDBJ whole genome shotgun (WGS) entry which is preliminary data.</text>
</comment>
<proteinExistence type="predicted"/>
<dbReference type="OrthoDB" id="3968175at2759"/>
<reference evidence="2" key="1">
    <citation type="journal article" date="2020" name="Stud. Mycol.">
        <title>101 Dothideomycetes genomes: a test case for predicting lifestyles and emergence of pathogens.</title>
        <authorList>
            <person name="Haridas S."/>
            <person name="Albert R."/>
            <person name="Binder M."/>
            <person name="Bloem J."/>
            <person name="Labutti K."/>
            <person name="Salamov A."/>
            <person name="Andreopoulos B."/>
            <person name="Baker S."/>
            <person name="Barry K."/>
            <person name="Bills G."/>
            <person name="Bluhm B."/>
            <person name="Cannon C."/>
            <person name="Castanera R."/>
            <person name="Culley D."/>
            <person name="Daum C."/>
            <person name="Ezra D."/>
            <person name="Gonzalez J."/>
            <person name="Henrissat B."/>
            <person name="Kuo A."/>
            <person name="Liang C."/>
            <person name="Lipzen A."/>
            <person name="Lutzoni F."/>
            <person name="Magnuson J."/>
            <person name="Mondo S."/>
            <person name="Nolan M."/>
            <person name="Ohm R."/>
            <person name="Pangilinan J."/>
            <person name="Park H.-J."/>
            <person name="Ramirez L."/>
            <person name="Alfaro M."/>
            <person name="Sun H."/>
            <person name="Tritt A."/>
            <person name="Yoshinaga Y."/>
            <person name="Zwiers L.-H."/>
            <person name="Turgeon B."/>
            <person name="Goodwin S."/>
            <person name="Spatafora J."/>
            <person name="Crous P."/>
            <person name="Grigoriev I."/>
        </authorList>
    </citation>
    <scope>NUCLEOTIDE SEQUENCE</scope>
    <source>
        <strain evidence="2">CBS 101060</strain>
    </source>
</reference>
<dbReference type="Proteomes" id="UP000799429">
    <property type="component" value="Unassembled WGS sequence"/>
</dbReference>
<dbReference type="AlphaFoldDB" id="A0A9P4VUZ0"/>
<dbReference type="EMBL" id="MU006091">
    <property type="protein sequence ID" value="KAF2841094.1"/>
    <property type="molecule type" value="Genomic_DNA"/>
</dbReference>
<evidence type="ECO:0000313" key="3">
    <source>
        <dbReference type="Proteomes" id="UP000799429"/>
    </source>
</evidence>
<evidence type="ECO:0000256" key="1">
    <source>
        <dbReference type="SAM" id="MobiDB-lite"/>
    </source>
</evidence>
<evidence type="ECO:0000313" key="2">
    <source>
        <dbReference type="EMBL" id="KAF2841094.1"/>
    </source>
</evidence>
<feature type="compositionally biased region" description="Pro residues" evidence="1">
    <location>
        <begin position="136"/>
        <end position="145"/>
    </location>
</feature>
<sequence length="247" mass="28024">MELDRLQRRVVEKTYPREWHVLKLEATATYEKMRASDTQTSEVESGPDLEELMEILRRWNSEIKKGFASVEVLSQNIIVQMVTWKEALGRKRQQTEASATPTVASQASVDSGASSQINQLLQVLLVSQIRQMAPPEAPPPVPLFPPQKTQLSPAPPPNSSPISSDTDPVELLAEFFEWLKLQPGFNTQQQVNILEETKVKMVEEQWSLDSLKLGKPDEGISQIIWEEYGFKIGLLVRIRAKISDFKR</sequence>
<gene>
    <name evidence="2" type="ORF">M501DRAFT_1013911</name>
</gene>